<name>A0ABT0B5A7_9SPHN</name>
<proteinExistence type="predicted"/>
<dbReference type="EMBL" id="JALHLE010000030">
    <property type="protein sequence ID" value="MCJ2180247.1"/>
    <property type="molecule type" value="Genomic_DNA"/>
</dbReference>
<dbReference type="InterPro" id="IPR032710">
    <property type="entry name" value="NTF2-like_dom_sf"/>
</dbReference>
<sequence>MVAKVFENIDEAAERYSGLARKAIDYGRFQKRLMDRAVAQVPDYSPDEWLGLKDLVTDDFERIGNFKEVMTIDQMIAFLQAWAPTSAWEGSFKRVTEHDNVVILELEERVQHDGHWNAVNSVSIYEYNDEGKLRHLDVYLQAVPGDVEKGESYDV</sequence>
<evidence type="ECO:0008006" key="3">
    <source>
        <dbReference type="Google" id="ProtNLM"/>
    </source>
</evidence>
<evidence type="ECO:0000313" key="1">
    <source>
        <dbReference type="EMBL" id="MCJ2180247.1"/>
    </source>
</evidence>
<organism evidence="1 2">
    <name type="scientific">Novosphingobium album</name>
    <name type="common">ex Hu et al. 2023</name>
    <dbReference type="NCBI Taxonomy" id="2930093"/>
    <lineage>
        <taxon>Bacteria</taxon>
        <taxon>Pseudomonadati</taxon>
        <taxon>Pseudomonadota</taxon>
        <taxon>Alphaproteobacteria</taxon>
        <taxon>Sphingomonadales</taxon>
        <taxon>Sphingomonadaceae</taxon>
        <taxon>Novosphingobium</taxon>
    </lineage>
</organism>
<dbReference type="Gene3D" id="3.10.450.50">
    <property type="match status" value="1"/>
</dbReference>
<dbReference type="Proteomes" id="UP001162880">
    <property type="component" value="Unassembled WGS sequence"/>
</dbReference>
<protein>
    <recommendedName>
        <fullName evidence="3">Nuclear transport factor 2 family protein</fullName>
    </recommendedName>
</protein>
<comment type="caution">
    <text evidence="1">The sequence shown here is derived from an EMBL/GenBank/DDBJ whole genome shotgun (WGS) entry which is preliminary data.</text>
</comment>
<dbReference type="SUPFAM" id="SSF54427">
    <property type="entry name" value="NTF2-like"/>
    <property type="match status" value="1"/>
</dbReference>
<keyword evidence="2" id="KW-1185">Reference proteome</keyword>
<evidence type="ECO:0000313" key="2">
    <source>
        <dbReference type="Proteomes" id="UP001162880"/>
    </source>
</evidence>
<gene>
    <name evidence="1" type="ORF">MTR64_16870</name>
</gene>
<reference evidence="1" key="1">
    <citation type="submission" date="2022-03" db="EMBL/GenBank/DDBJ databases">
        <title>Identification of a novel bacterium isolated from mangrove sediments.</title>
        <authorList>
            <person name="Pan X."/>
        </authorList>
    </citation>
    <scope>NUCLEOTIDE SEQUENCE</scope>
    <source>
        <strain evidence="1">B2580</strain>
    </source>
</reference>
<dbReference type="RefSeq" id="WP_243995680.1">
    <property type="nucleotide sequence ID" value="NZ_JALHLE010000030.1"/>
</dbReference>
<accession>A0ABT0B5A7</accession>